<reference evidence="2" key="1">
    <citation type="submission" date="2018-05" db="EMBL/GenBank/DDBJ databases">
        <authorList>
            <person name="Lanie J.A."/>
            <person name="Ng W.-L."/>
            <person name="Kazmierczak K.M."/>
            <person name="Andrzejewski T.M."/>
            <person name="Davidsen T.M."/>
            <person name="Wayne K.J."/>
            <person name="Tettelin H."/>
            <person name="Glass J.I."/>
            <person name="Rusch D."/>
            <person name="Podicherti R."/>
            <person name="Tsui H.-C.T."/>
            <person name="Winkler M.E."/>
        </authorList>
    </citation>
    <scope>NUCLEOTIDE SEQUENCE</scope>
</reference>
<dbReference type="AlphaFoldDB" id="A0A381XHR4"/>
<protein>
    <submittedName>
        <fullName evidence="2">Uncharacterized protein</fullName>
    </submittedName>
</protein>
<name>A0A381XHR4_9ZZZZ</name>
<feature type="non-terminal residue" evidence="2">
    <location>
        <position position="41"/>
    </location>
</feature>
<proteinExistence type="predicted"/>
<evidence type="ECO:0000313" key="2">
    <source>
        <dbReference type="EMBL" id="SVA64259.1"/>
    </source>
</evidence>
<sequence length="41" mass="4454">MTVICIISNPFWGRTGFDSSNKPASACREGSNSRKSTTTNM</sequence>
<gene>
    <name evidence="2" type="ORF">METZ01_LOCUS117113</name>
</gene>
<accession>A0A381XHR4</accession>
<feature type="region of interest" description="Disordered" evidence="1">
    <location>
        <begin position="19"/>
        <end position="41"/>
    </location>
</feature>
<evidence type="ECO:0000256" key="1">
    <source>
        <dbReference type="SAM" id="MobiDB-lite"/>
    </source>
</evidence>
<dbReference type="EMBL" id="UINC01015223">
    <property type="protein sequence ID" value="SVA64259.1"/>
    <property type="molecule type" value="Genomic_DNA"/>
</dbReference>
<organism evidence="2">
    <name type="scientific">marine metagenome</name>
    <dbReference type="NCBI Taxonomy" id="408172"/>
    <lineage>
        <taxon>unclassified sequences</taxon>
        <taxon>metagenomes</taxon>
        <taxon>ecological metagenomes</taxon>
    </lineage>
</organism>